<keyword evidence="5" id="KW-1185">Reference proteome</keyword>
<dbReference type="InterPro" id="IPR016181">
    <property type="entry name" value="Acyl_CoA_acyltransferase"/>
</dbReference>
<dbReference type="SUPFAM" id="SSF55729">
    <property type="entry name" value="Acyl-CoA N-acyltransferases (Nat)"/>
    <property type="match status" value="1"/>
</dbReference>
<feature type="domain" description="N-acetyltransferase" evidence="3">
    <location>
        <begin position="3"/>
        <end position="148"/>
    </location>
</feature>
<dbReference type="CDD" id="cd04301">
    <property type="entry name" value="NAT_SF"/>
    <property type="match status" value="1"/>
</dbReference>
<reference evidence="5" key="1">
    <citation type="journal article" date="2019" name="Int. J. Syst. Evol. Microbiol.">
        <title>The Global Catalogue of Microorganisms (GCM) 10K type strain sequencing project: providing services to taxonomists for standard genome sequencing and annotation.</title>
        <authorList>
            <consortium name="The Broad Institute Genomics Platform"/>
            <consortium name="The Broad Institute Genome Sequencing Center for Infectious Disease"/>
            <person name="Wu L."/>
            <person name="Ma J."/>
        </authorList>
    </citation>
    <scope>NUCLEOTIDE SEQUENCE [LARGE SCALE GENOMIC DNA]</scope>
    <source>
        <strain evidence="5">CCUG 60023</strain>
    </source>
</reference>
<evidence type="ECO:0000256" key="1">
    <source>
        <dbReference type="ARBA" id="ARBA00022679"/>
    </source>
</evidence>
<gene>
    <name evidence="4" type="ORF">ACFQ14_14745</name>
</gene>
<dbReference type="RefSeq" id="WP_377213513.1">
    <property type="nucleotide sequence ID" value="NZ_JBHTJV010000025.1"/>
</dbReference>
<evidence type="ECO:0000256" key="2">
    <source>
        <dbReference type="ARBA" id="ARBA00023315"/>
    </source>
</evidence>
<dbReference type="PANTHER" id="PTHR10545:SF42">
    <property type="entry name" value="ACETYLTRANSFERASE"/>
    <property type="match status" value="1"/>
</dbReference>
<dbReference type="Pfam" id="PF00583">
    <property type="entry name" value="Acetyltransf_1"/>
    <property type="match status" value="1"/>
</dbReference>
<dbReference type="InterPro" id="IPR000182">
    <property type="entry name" value="GNAT_dom"/>
</dbReference>
<keyword evidence="1 4" id="KW-0808">Transferase</keyword>
<dbReference type="Gene3D" id="3.40.630.30">
    <property type="match status" value="1"/>
</dbReference>
<organism evidence="4 5">
    <name type="scientific">Pseudahrensia aquimaris</name>
    <dbReference type="NCBI Taxonomy" id="744461"/>
    <lineage>
        <taxon>Bacteria</taxon>
        <taxon>Pseudomonadati</taxon>
        <taxon>Pseudomonadota</taxon>
        <taxon>Alphaproteobacteria</taxon>
        <taxon>Hyphomicrobiales</taxon>
        <taxon>Ahrensiaceae</taxon>
        <taxon>Pseudahrensia</taxon>
    </lineage>
</organism>
<evidence type="ECO:0000313" key="5">
    <source>
        <dbReference type="Proteomes" id="UP001597101"/>
    </source>
</evidence>
<dbReference type="GO" id="GO:0016746">
    <property type="term" value="F:acyltransferase activity"/>
    <property type="evidence" value="ECO:0007669"/>
    <property type="project" value="UniProtKB-KW"/>
</dbReference>
<sequence length="148" mass="16889">MTITITTFTAKDRDDWLALWEAYLVFYKATLPPNVGHQTWERMIDPEGEIQGFKAVDANGVMVGMVTYLYHGTTWGPHPRCYLHDLYTLAETRGQGVGRALIEAVYEAAAADGSDQVYWLTQEFNYAGRMLYDKVAERTPFIKYAHKV</sequence>
<comment type="caution">
    <text evidence="4">The sequence shown here is derived from an EMBL/GenBank/DDBJ whole genome shotgun (WGS) entry which is preliminary data.</text>
</comment>
<name>A0ABW3FJE8_9HYPH</name>
<protein>
    <submittedName>
        <fullName evidence="4">GNAT family N-acetyltransferase</fullName>
        <ecNumber evidence="4">2.3.1.-</ecNumber>
    </submittedName>
</protein>
<dbReference type="InterPro" id="IPR051016">
    <property type="entry name" value="Diverse_Substrate_AcTransf"/>
</dbReference>
<dbReference type="EMBL" id="JBHTJV010000025">
    <property type="protein sequence ID" value="MFD0917658.1"/>
    <property type="molecule type" value="Genomic_DNA"/>
</dbReference>
<evidence type="ECO:0000313" key="4">
    <source>
        <dbReference type="EMBL" id="MFD0917658.1"/>
    </source>
</evidence>
<dbReference type="PANTHER" id="PTHR10545">
    <property type="entry name" value="DIAMINE N-ACETYLTRANSFERASE"/>
    <property type="match status" value="1"/>
</dbReference>
<dbReference type="PROSITE" id="PS51186">
    <property type="entry name" value="GNAT"/>
    <property type="match status" value="1"/>
</dbReference>
<keyword evidence="2 4" id="KW-0012">Acyltransferase</keyword>
<dbReference type="Proteomes" id="UP001597101">
    <property type="component" value="Unassembled WGS sequence"/>
</dbReference>
<dbReference type="EC" id="2.3.1.-" evidence="4"/>
<proteinExistence type="predicted"/>
<evidence type="ECO:0000259" key="3">
    <source>
        <dbReference type="PROSITE" id="PS51186"/>
    </source>
</evidence>
<accession>A0ABW3FJE8</accession>